<organism evidence="2 3">
    <name type="scientific">Cocleimonas flava</name>
    <dbReference type="NCBI Taxonomy" id="634765"/>
    <lineage>
        <taxon>Bacteria</taxon>
        <taxon>Pseudomonadati</taxon>
        <taxon>Pseudomonadota</taxon>
        <taxon>Gammaproteobacteria</taxon>
        <taxon>Thiotrichales</taxon>
        <taxon>Thiotrichaceae</taxon>
        <taxon>Cocleimonas</taxon>
    </lineage>
</organism>
<evidence type="ECO:0000313" key="3">
    <source>
        <dbReference type="Proteomes" id="UP000294887"/>
    </source>
</evidence>
<dbReference type="PROSITE" id="PS51340">
    <property type="entry name" value="MOSC"/>
    <property type="match status" value="1"/>
</dbReference>
<name>A0A4V6NCG9_9GAMM</name>
<dbReference type="EMBL" id="SMFQ01000002">
    <property type="protein sequence ID" value="TCJ88685.1"/>
    <property type="molecule type" value="Genomic_DNA"/>
</dbReference>
<dbReference type="GO" id="GO:0030151">
    <property type="term" value="F:molybdenum ion binding"/>
    <property type="evidence" value="ECO:0007669"/>
    <property type="project" value="InterPro"/>
</dbReference>
<dbReference type="PANTHER" id="PTHR14237">
    <property type="entry name" value="MOLYBDOPTERIN COFACTOR SULFURASE MOSC"/>
    <property type="match status" value="1"/>
</dbReference>
<dbReference type="SUPFAM" id="SSF50800">
    <property type="entry name" value="PK beta-barrel domain-like"/>
    <property type="match status" value="1"/>
</dbReference>
<feature type="domain" description="MOSC" evidence="1">
    <location>
        <begin position="106"/>
        <end position="271"/>
    </location>
</feature>
<dbReference type="Pfam" id="PF03476">
    <property type="entry name" value="MOSC_N"/>
    <property type="match status" value="1"/>
</dbReference>
<dbReference type="GO" id="GO:0003824">
    <property type="term" value="F:catalytic activity"/>
    <property type="evidence" value="ECO:0007669"/>
    <property type="project" value="InterPro"/>
</dbReference>
<dbReference type="InterPro" id="IPR011037">
    <property type="entry name" value="Pyrv_Knase-like_insert_dom_sf"/>
</dbReference>
<proteinExistence type="predicted"/>
<sequence>MTSEVKVTRLIIYPVKSLAGIELKESKIDNMGLKYDRRWMLVSPDGKFLSQRTIPQMALIKTDIDASQENAQLTLSMEGKGSHIVANTDDDSEKMDVLIWGDELQVQKVGAEADAWLSDCLGVDCHLVYIADDVMRQCDLEFAEEGEQTGFADGFPMLFISEESLSDLNQRLDKDVDMRRFRPNVVIAGCDAYAEDDLSSFSIAGVPMKGVKPCSRCPMPMVDPDLGKRVGQEPIATLSKYRKWNNKVFFGMNVIHQQQGVIRVGDRLEQTS</sequence>
<protein>
    <recommendedName>
        <fullName evidence="1">MOSC domain-containing protein</fullName>
    </recommendedName>
</protein>
<dbReference type="InterPro" id="IPR005302">
    <property type="entry name" value="MoCF_Sase_C"/>
</dbReference>
<dbReference type="Proteomes" id="UP000294887">
    <property type="component" value="Unassembled WGS sequence"/>
</dbReference>
<reference evidence="2 3" key="1">
    <citation type="submission" date="2019-03" db="EMBL/GenBank/DDBJ databases">
        <title>Genomic Encyclopedia of Type Strains, Phase IV (KMG-IV): sequencing the most valuable type-strain genomes for metagenomic binning, comparative biology and taxonomic classification.</title>
        <authorList>
            <person name="Goeker M."/>
        </authorList>
    </citation>
    <scope>NUCLEOTIDE SEQUENCE [LARGE SCALE GENOMIC DNA]</scope>
    <source>
        <strain evidence="2 3">DSM 24830</strain>
    </source>
</reference>
<dbReference type="SUPFAM" id="SSF141673">
    <property type="entry name" value="MOSC N-terminal domain-like"/>
    <property type="match status" value="1"/>
</dbReference>
<accession>A0A4V6NCG9</accession>
<dbReference type="PANTHER" id="PTHR14237:SF19">
    <property type="entry name" value="MITOCHONDRIAL AMIDOXIME REDUCING COMPONENT 1"/>
    <property type="match status" value="1"/>
</dbReference>
<comment type="caution">
    <text evidence="2">The sequence shown here is derived from an EMBL/GenBank/DDBJ whole genome shotgun (WGS) entry which is preliminary data.</text>
</comment>
<dbReference type="Pfam" id="PF03473">
    <property type="entry name" value="MOSC"/>
    <property type="match status" value="1"/>
</dbReference>
<dbReference type="InterPro" id="IPR005303">
    <property type="entry name" value="MOCOS_middle"/>
</dbReference>
<evidence type="ECO:0000313" key="2">
    <source>
        <dbReference type="EMBL" id="TCJ88685.1"/>
    </source>
</evidence>
<keyword evidence="3" id="KW-1185">Reference proteome</keyword>
<gene>
    <name evidence="2" type="ORF">EV695_0543</name>
</gene>
<dbReference type="OrthoDB" id="581532at2"/>
<evidence type="ECO:0000259" key="1">
    <source>
        <dbReference type="PROSITE" id="PS51340"/>
    </source>
</evidence>
<dbReference type="GO" id="GO:0030170">
    <property type="term" value="F:pyridoxal phosphate binding"/>
    <property type="evidence" value="ECO:0007669"/>
    <property type="project" value="InterPro"/>
</dbReference>
<dbReference type="AlphaFoldDB" id="A0A4V6NCG9"/>
<dbReference type="RefSeq" id="WP_131904365.1">
    <property type="nucleotide sequence ID" value="NZ_BAAAFU010000008.1"/>
</dbReference>